<dbReference type="RefSeq" id="WP_263061394.1">
    <property type="nucleotide sequence ID" value="NZ_JAOUSE010000014.1"/>
</dbReference>
<dbReference type="EMBL" id="JAOUSE010000014">
    <property type="protein sequence ID" value="MCU9594157.1"/>
    <property type="molecule type" value="Genomic_DNA"/>
</dbReference>
<keyword evidence="2" id="KW-1133">Transmembrane helix</keyword>
<keyword evidence="3" id="KW-0240">DNA-directed RNA polymerase</keyword>
<keyword evidence="4" id="KW-1185">Reference proteome</keyword>
<proteinExistence type="predicted"/>
<evidence type="ECO:0000313" key="4">
    <source>
        <dbReference type="Proteomes" id="UP001208656"/>
    </source>
</evidence>
<name>A0ABT2WEQ0_9BACI</name>
<feature type="compositionally biased region" description="Basic and acidic residues" evidence="1">
    <location>
        <begin position="8"/>
        <end position="27"/>
    </location>
</feature>
<dbReference type="Pfam" id="PF11772">
    <property type="entry name" value="EpuA"/>
    <property type="match status" value="1"/>
</dbReference>
<feature type="region of interest" description="Disordered" evidence="1">
    <location>
        <begin position="1"/>
        <end position="32"/>
    </location>
</feature>
<keyword evidence="2" id="KW-0812">Transmembrane</keyword>
<dbReference type="InterPro" id="IPR024596">
    <property type="entry name" value="RNApol_su_b/EpuA"/>
</dbReference>
<protein>
    <submittedName>
        <fullName evidence="3">DNA-directed RNA polymerase subunit beta</fullName>
    </submittedName>
</protein>
<evidence type="ECO:0000313" key="3">
    <source>
        <dbReference type="EMBL" id="MCU9594157.1"/>
    </source>
</evidence>
<comment type="caution">
    <text evidence="3">The sequence shown here is derived from an EMBL/GenBank/DDBJ whole genome shotgun (WGS) entry which is preliminary data.</text>
</comment>
<feature type="transmembrane region" description="Helical" evidence="2">
    <location>
        <begin position="42"/>
        <end position="68"/>
    </location>
</feature>
<dbReference type="GO" id="GO:0000428">
    <property type="term" value="C:DNA-directed RNA polymerase complex"/>
    <property type="evidence" value="ECO:0007669"/>
    <property type="project" value="UniProtKB-KW"/>
</dbReference>
<gene>
    <name evidence="3" type="ORF">OEV82_06780</name>
</gene>
<keyword evidence="3" id="KW-0804">Transcription</keyword>
<evidence type="ECO:0000256" key="2">
    <source>
        <dbReference type="SAM" id="Phobius"/>
    </source>
</evidence>
<organism evidence="3 4">
    <name type="scientific">Pallidibacillus thermolactis</name>
    <dbReference type="NCBI Taxonomy" id="251051"/>
    <lineage>
        <taxon>Bacteria</taxon>
        <taxon>Bacillati</taxon>
        <taxon>Bacillota</taxon>
        <taxon>Bacilli</taxon>
        <taxon>Bacillales</taxon>
        <taxon>Bacillaceae</taxon>
        <taxon>Pallidibacillus</taxon>
    </lineage>
</organism>
<keyword evidence="2" id="KW-0472">Membrane</keyword>
<dbReference type="Proteomes" id="UP001208656">
    <property type="component" value="Unassembled WGS sequence"/>
</dbReference>
<accession>A0ABT2WEQ0</accession>
<sequence length="98" mass="11281">MENIDVQSETRQERRQQKHENTKEEKQRVRKPKKLRVKLIPIWLRIIIVLVLVVVFFLIGAMIGYGVIGEGSPSDVFKPSTWSHITDIIDEGTPAEAE</sequence>
<evidence type="ECO:0000256" key="1">
    <source>
        <dbReference type="SAM" id="MobiDB-lite"/>
    </source>
</evidence>
<reference evidence="3 4" key="1">
    <citation type="submission" date="2022-10" db="EMBL/GenBank/DDBJ databases">
        <title>Description of Fervidibacillus gen. nov. in the family Fervidibacillaceae fam. nov. with two species, Fervidibacillus albus sp. nov., and Fervidibacillus halotolerans sp. nov., isolated from tidal flat sediments.</title>
        <authorList>
            <person name="Kwon K.K."/>
            <person name="Yang S.-H."/>
        </authorList>
    </citation>
    <scope>NUCLEOTIDE SEQUENCE [LARGE SCALE GENOMIC DNA]</scope>
    <source>
        <strain evidence="3 4">DSM 23332</strain>
    </source>
</reference>